<evidence type="ECO:0000313" key="2">
    <source>
        <dbReference type="Proteomes" id="UP001219934"/>
    </source>
</evidence>
<organism evidence="1 2">
    <name type="scientific">Pogonophryne albipinna</name>
    <dbReference type="NCBI Taxonomy" id="1090488"/>
    <lineage>
        <taxon>Eukaryota</taxon>
        <taxon>Metazoa</taxon>
        <taxon>Chordata</taxon>
        <taxon>Craniata</taxon>
        <taxon>Vertebrata</taxon>
        <taxon>Euteleostomi</taxon>
        <taxon>Actinopterygii</taxon>
        <taxon>Neopterygii</taxon>
        <taxon>Teleostei</taxon>
        <taxon>Neoteleostei</taxon>
        <taxon>Acanthomorphata</taxon>
        <taxon>Eupercaria</taxon>
        <taxon>Perciformes</taxon>
        <taxon>Notothenioidei</taxon>
        <taxon>Pogonophryne</taxon>
    </lineage>
</organism>
<comment type="caution">
    <text evidence="1">The sequence shown here is derived from an EMBL/GenBank/DDBJ whole genome shotgun (WGS) entry which is preliminary data.</text>
</comment>
<proteinExistence type="predicted"/>
<keyword evidence="2" id="KW-1185">Reference proteome</keyword>
<reference evidence="1" key="1">
    <citation type="submission" date="2022-11" db="EMBL/GenBank/DDBJ databases">
        <title>Chromosome-level genome of Pogonophryne albipinna.</title>
        <authorList>
            <person name="Jo E."/>
        </authorList>
    </citation>
    <scope>NUCLEOTIDE SEQUENCE</scope>
    <source>
        <strain evidence="1">SGF0006</strain>
        <tissue evidence="1">Muscle</tissue>
    </source>
</reference>
<protein>
    <submittedName>
        <fullName evidence="1">Uncharacterized protein</fullName>
    </submittedName>
</protein>
<dbReference type="Proteomes" id="UP001219934">
    <property type="component" value="Unassembled WGS sequence"/>
</dbReference>
<gene>
    <name evidence="1" type="ORF">JOQ06_019108</name>
</gene>
<dbReference type="EMBL" id="JAPTMU010000016">
    <property type="protein sequence ID" value="KAJ4930095.1"/>
    <property type="molecule type" value="Genomic_DNA"/>
</dbReference>
<sequence>MSEIKLGSLNINGARGDAKRASLFTLLGNKSLNQWWDVGKVKIKQLCLQYTFNVTKDMARSLRALEREVVELQGLADSTGEREHVEGFKS</sequence>
<dbReference type="AlphaFoldDB" id="A0AAD6AQQ0"/>
<evidence type="ECO:0000313" key="1">
    <source>
        <dbReference type="EMBL" id="KAJ4930095.1"/>
    </source>
</evidence>
<name>A0AAD6AQQ0_9TELE</name>
<accession>A0AAD6AQQ0</accession>